<comment type="similarity">
    <text evidence="2 10">Belongs to the MscL family.</text>
</comment>
<dbReference type="GO" id="GO:0008381">
    <property type="term" value="F:mechanosensitive monoatomic ion channel activity"/>
    <property type="evidence" value="ECO:0007669"/>
    <property type="project" value="UniProtKB-UniRule"/>
</dbReference>
<keyword evidence="8 10" id="KW-0472">Membrane</keyword>
<dbReference type="InterPro" id="IPR019823">
    <property type="entry name" value="Mechanosensitive_channel_CS"/>
</dbReference>
<comment type="subunit">
    <text evidence="10">Homopentamer.</text>
</comment>
<evidence type="ECO:0000256" key="5">
    <source>
        <dbReference type="ARBA" id="ARBA00022692"/>
    </source>
</evidence>
<gene>
    <name evidence="10 11" type="primary">mscL</name>
    <name evidence="11" type="ORF">ANASTE_00352</name>
</gene>
<comment type="subcellular location">
    <subcellularLocation>
        <location evidence="1 10">Cell membrane</location>
        <topology evidence="1 10">Multi-pass membrane protein</topology>
    </subcellularLocation>
</comment>
<keyword evidence="4 10" id="KW-1003">Cell membrane</keyword>
<dbReference type="InterPro" id="IPR036019">
    <property type="entry name" value="MscL_channel"/>
</dbReference>
<dbReference type="STRING" id="445971.ANASTE_00352"/>
<evidence type="ECO:0000256" key="10">
    <source>
        <dbReference type="HAMAP-Rule" id="MF_00115"/>
    </source>
</evidence>
<dbReference type="PROSITE" id="PS01327">
    <property type="entry name" value="MSCL"/>
    <property type="match status" value="1"/>
</dbReference>
<keyword evidence="6 10" id="KW-1133">Transmembrane helix</keyword>
<sequence length="150" mass="16579">MYNVVELIIGGKNMKKFFQEFKEFALRGNVMDLAVGVIIGGAFQAIVNSLVKDIISPLIGLFAKTDFNDLVINVLGVNIKYGSFITNVINFIIMAFIIFMLIKGLNKLAEIGKKKNDLPEEPTTKICPYCLSEIPINATKCAHCTSELSE</sequence>
<feature type="transmembrane region" description="Helical" evidence="10">
    <location>
        <begin position="84"/>
        <end position="105"/>
    </location>
</feature>
<name>B1C6L2_9FIRM</name>
<evidence type="ECO:0000256" key="1">
    <source>
        <dbReference type="ARBA" id="ARBA00004651"/>
    </source>
</evidence>
<dbReference type="InterPro" id="IPR037673">
    <property type="entry name" value="MSC/AndL"/>
</dbReference>
<evidence type="ECO:0000256" key="9">
    <source>
        <dbReference type="ARBA" id="ARBA00023303"/>
    </source>
</evidence>
<dbReference type="Pfam" id="PF01741">
    <property type="entry name" value="MscL"/>
    <property type="match status" value="1"/>
</dbReference>
<feature type="transmembrane region" description="Helical" evidence="10">
    <location>
        <begin position="24"/>
        <end position="47"/>
    </location>
</feature>
<comment type="caution">
    <text evidence="11">The sequence shown here is derived from an EMBL/GenBank/DDBJ whole genome shotgun (WGS) entry which is preliminary data.</text>
</comment>
<dbReference type="AlphaFoldDB" id="B1C6L2"/>
<dbReference type="InterPro" id="IPR001185">
    <property type="entry name" value="MS_channel"/>
</dbReference>
<evidence type="ECO:0000313" key="12">
    <source>
        <dbReference type="Proteomes" id="UP000005178"/>
    </source>
</evidence>
<keyword evidence="5 10" id="KW-0812">Transmembrane</keyword>
<dbReference type="GO" id="GO:0005886">
    <property type="term" value="C:plasma membrane"/>
    <property type="evidence" value="ECO:0007669"/>
    <property type="project" value="UniProtKB-SubCell"/>
</dbReference>
<evidence type="ECO:0000313" key="11">
    <source>
        <dbReference type="EMBL" id="EDS73497.1"/>
    </source>
</evidence>
<evidence type="ECO:0000256" key="3">
    <source>
        <dbReference type="ARBA" id="ARBA00022448"/>
    </source>
</evidence>
<keyword evidence="3 10" id="KW-0813">Transport</keyword>
<keyword evidence="7 10" id="KW-0406">Ion transport</keyword>
<dbReference type="HAMAP" id="MF_00115">
    <property type="entry name" value="MscL"/>
    <property type="match status" value="1"/>
</dbReference>
<dbReference type="PANTHER" id="PTHR30266:SF2">
    <property type="entry name" value="LARGE-CONDUCTANCE MECHANOSENSITIVE CHANNEL"/>
    <property type="match status" value="1"/>
</dbReference>
<dbReference type="Gene3D" id="1.10.1200.120">
    <property type="entry name" value="Large-conductance mechanosensitive channel, MscL, domain 1"/>
    <property type="match status" value="1"/>
</dbReference>
<keyword evidence="12" id="KW-1185">Reference proteome</keyword>
<comment type="function">
    <text evidence="10">Channel that opens in response to stretch forces in the membrane lipid bilayer. May participate in the regulation of osmotic pressure changes within the cell.</text>
</comment>
<evidence type="ECO:0000256" key="8">
    <source>
        <dbReference type="ARBA" id="ARBA00023136"/>
    </source>
</evidence>
<dbReference type="eggNOG" id="COG1970">
    <property type="taxonomic scope" value="Bacteria"/>
</dbReference>
<organism evidence="11 12">
    <name type="scientific">Anaerofustis stercorihominis DSM 17244</name>
    <dbReference type="NCBI Taxonomy" id="445971"/>
    <lineage>
        <taxon>Bacteria</taxon>
        <taxon>Bacillati</taxon>
        <taxon>Bacillota</taxon>
        <taxon>Clostridia</taxon>
        <taxon>Eubacteriales</taxon>
        <taxon>Eubacteriaceae</taxon>
        <taxon>Anaerofustis</taxon>
    </lineage>
</organism>
<dbReference type="PANTHER" id="PTHR30266">
    <property type="entry name" value="MECHANOSENSITIVE CHANNEL MSCL"/>
    <property type="match status" value="1"/>
</dbReference>
<evidence type="ECO:0000256" key="2">
    <source>
        <dbReference type="ARBA" id="ARBA00007254"/>
    </source>
</evidence>
<keyword evidence="9 10" id="KW-0407">Ion channel</keyword>
<dbReference type="SUPFAM" id="SSF81330">
    <property type="entry name" value="Gated mechanosensitive channel"/>
    <property type="match status" value="1"/>
</dbReference>
<dbReference type="PRINTS" id="PR01264">
    <property type="entry name" value="MECHCHANNEL"/>
</dbReference>
<dbReference type="HOGENOM" id="CLU_095787_2_3_9"/>
<reference evidence="11" key="2">
    <citation type="submission" date="2013-08" db="EMBL/GenBank/DDBJ databases">
        <title>Draft genome sequence of Anaerofustis stercorihominis (DSM 17244).</title>
        <authorList>
            <person name="Sudarsanam P."/>
            <person name="Ley R."/>
            <person name="Guruge J."/>
            <person name="Turnbaugh P.J."/>
            <person name="Mahowald M."/>
            <person name="Liep D."/>
            <person name="Gordon J."/>
        </authorList>
    </citation>
    <scope>NUCLEOTIDE SEQUENCE</scope>
    <source>
        <strain evidence="11">DSM 17244</strain>
    </source>
</reference>
<evidence type="ECO:0000256" key="4">
    <source>
        <dbReference type="ARBA" id="ARBA00022475"/>
    </source>
</evidence>
<dbReference type="Proteomes" id="UP000005178">
    <property type="component" value="Unassembled WGS sequence"/>
</dbReference>
<protein>
    <recommendedName>
        <fullName evidence="10">Large-conductance mechanosensitive channel</fullName>
    </recommendedName>
</protein>
<accession>B1C6L2</accession>
<dbReference type="NCBIfam" id="TIGR00220">
    <property type="entry name" value="mscL"/>
    <property type="match status" value="1"/>
</dbReference>
<evidence type="ECO:0000256" key="6">
    <source>
        <dbReference type="ARBA" id="ARBA00022989"/>
    </source>
</evidence>
<dbReference type="EMBL" id="ABIL02000004">
    <property type="protein sequence ID" value="EDS73497.1"/>
    <property type="molecule type" value="Genomic_DNA"/>
</dbReference>
<proteinExistence type="inferred from homology"/>
<evidence type="ECO:0000256" key="7">
    <source>
        <dbReference type="ARBA" id="ARBA00023065"/>
    </source>
</evidence>
<reference evidence="11" key="1">
    <citation type="submission" date="2008-01" db="EMBL/GenBank/DDBJ databases">
        <authorList>
            <person name="Fulton L."/>
            <person name="Clifton S."/>
            <person name="Fulton B."/>
            <person name="Xu J."/>
            <person name="Minx P."/>
            <person name="Pepin K.H."/>
            <person name="Johnson M."/>
            <person name="Thiruvilangam P."/>
            <person name="Bhonagiri V."/>
            <person name="Nash W.E."/>
            <person name="Mardis E.R."/>
            <person name="Wilson R.K."/>
        </authorList>
    </citation>
    <scope>NUCLEOTIDE SEQUENCE [LARGE SCALE GENOMIC DNA]</scope>
    <source>
        <strain evidence="11">DSM 17244</strain>
    </source>
</reference>